<dbReference type="Gene3D" id="3.30.365.10">
    <property type="entry name" value="Aldehyde oxidase/xanthine dehydrogenase, molybdopterin binding domain"/>
    <property type="match status" value="1"/>
</dbReference>
<feature type="domain" description="XdhC Rossmann" evidence="4">
    <location>
        <begin position="279"/>
        <end position="428"/>
    </location>
</feature>
<dbReference type="GO" id="GO:0050138">
    <property type="term" value="F:nicotinate dehydrogenase activity"/>
    <property type="evidence" value="ECO:0007669"/>
    <property type="project" value="UniProtKB-EC"/>
</dbReference>
<sequence>MAEVEVDTLSGEYRLSRADILHDVGDSLNPAIDIGQVEGAFIQGMGWLTSEELKWNDAGRLVSDGPSTYKIPAFGDLPPTFNVELLQGHPNSQASIYRSKAVGEPPFMLGISVWSALRDALASLVDYRESPALDTPATPERVLMVAEALRRQHAEDATSRGDPIMPRHDTKASGTWHSALDRLQRQARPHALASVVGTAGSTPREPGAKMVITPDAVHDTLGGGSFEFQVIDVARAALAAGEGGSHLEAFPLGGRSGQCCGGYVHVLIEVFTGAEMTVALFGAGHVGRALVEILAPLPWRVLWFDSRDDAFPSGVESHERLSCRRIAAGSEGPDVASAVDSLPSGCHALVMTHDHAEDRALVDALLRRGDCASLGLIGSASKWASFRRRLADAGHDAAALGTVRCPIGVPGAKGKRPYEIALATATELLTLKPDTQRPDRLGVAPEVLRDAFTPPRD</sequence>
<dbReference type="InterPro" id="IPR016208">
    <property type="entry name" value="Ald_Oxase/xanthine_DH-like"/>
</dbReference>
<evidence type="ECO:0000259" key="5">
    <source>
        <dbReference type="Pfam" id="PF20256"/>
    </source>
</evidence>
<comment type="caution">
    <text evidence="6">The sequence shown here is derived from an EMBL/GenBank/DDBJ whole genome shotgun (WGS) entry which is preliminary data.</text>
</comment>
<reference evidence="6 7" key="1">
    <citation type="submission" date="2016-06" db="EMBL/GenBank/DDBJ databases">
        <title>Genome sequence of halotolerant plant growth promoting strain of Halomonas elongata HEK1 isolated from salterns of Rann of Kutch, Gujarat, India.</title>
        <authorList>
            <person name="Gaba S."/>
            <person name="Singh R.N."/>
            <person name="Abrol S."/>
            <person name="Kaushik R."/>
            <person name="Saxena A.K."/>
        </authorList>
    </citation>
    <scope>NUCLEOTIDE SEQUENCE [LARGE SCALE GENOMIC DNA]</scope>
    <source>
        <strain evidence="6 7">HEK1</strain>
    </source>
</reference>
<dbReference type="EMBL" id="MAJD01000001">
    <property type="protein sequence ID" value="OBX36548.1"/>
    <property type="molecule type" value="Genomic_DNA"/>
</dbReference>
<dbReference type="InterPro" id="IPR014308">
    <property type="entry name" value="Xanthine_DH_XdhC"/>
</dbReference>
<organism evidence="6 7">
    <name type="scientific">Halomonas elongata</name>
    <dbReference type="NCBI Taxonomy" id="2746"/>
    <lineage>
        <taxon>Bacteria</taxon>
        <taxon>Pseudomonadati</taxon>
        <taxon>Pseudomonadota</taxon>
        <taxon>Gammaproteobacteria</taxon>
        <taxon>Oceanospirillales</taxon>
        <taxon>Halomonadaceae</taxon>
        <taxon>Halomonas</taxon>
    </lineage>
</organism>
<evidence type="ECO:0000256" key="2">
    <source>
        <dbReference type="ARBA" id="ARBA00022505"/>
    </source>
</evidence>
<dbReference type="SUPFAM" id="SSF56003">
    <property type="entry name" value="Molybdenum cofactor-binding domain"/>
    <property type="match status" value="1"/>
</dbReference>
<dbReference type="InterPro" id="IPR003777">
    <property type="entry name" value="XdhC_CoxI"/>
</dbReference>
<dbReference type="EC" id="1.17.1.5" evidence="6"/>
<dbReference type="Proteomes" id="UP000092504">
    <property type="component" value="Unassembled WGS sequence"/>
</dbReference>
<protein>
    <submittedName>
        <fullName evidence="6">Nicotinate dehydrogenase medium molybdopterin subunit</fullName>
        <ecNumber evidence="6">1.17.1.5</ecNumber>
    </submittedName>
</protein>
<name>A0A1B8P2U6_HALEL</name>
<keyword evidence="6" id="KW-0560">Oxidoreductase</keyword>
<dbReference type="NCBIfam" id="TIGR02964">
    <property type="entry name" value="xanthine_xdhC"/>
    <property type="match status" value="1"/>
</dbReference>
<dbReference type="InterPro" id="IPR037165">
    <property type="entry name" value="AldOxase/xan_DH_Mopterin-bd_sf"/>
</dbReference>
<dbReference type="Pfam" id="PF02625">
    <property type="entry name" value="XdhC_CoxI"/>
    <property type="match status" value="1"/>
</dbReference>
<dbReference type="PANTHER" id="PTHR11908">
    <property type="entry name" value="XANTHINE DEHYDROGENASE"/>
    <property type="match status" value="1"/>
</dbReference>
<feature type="domain" description="XdhC- CoxI" evidence="3">
    <location>
        <begin position="184"/>
        <end position="243"/>
    </location>
</feature>
<evidence type="ECO:0000259" key="3">
    <source>
        <dbReference type="Pfam" id="PF02625"/>
    </source>
</evidence>
<dbReference type="InterPro" id="IPR027051">
    <property type="entry name" value="XdhC_Rossmann_dom"/>
</dbReference>
<dbReference type="PANTHER" id="PTHR11908:SF132">
    <property type="entry name" value="ALDEHYDE OXIDASE 1-RELATED"/>
    <property type="match status" value="1"/>
</dbReference>
<comment type="similarity">
    <text evidence="1">Belongs to the xanthine dehydrogenase family.</text>
</comment>
<evidence type="ECO:0000313" key="7">
    <source>
        <dbReference type="Proteomes" id="UP000092504"/>
    </source>
</evidence>
<dbReference type="Pfam" id="PF13478">
    <property type="entry name" value="XdhC_C"/>
    <property type="match status" value="1"/>
</dbReference>
<dbReference type="InterPro" id="IPR046867">
    <property type="entry name" value="AldOxase/xan_DH_MoCoBD2"/>
</dbReference>
<evidence type="ECO:0000256" key="1">
    <source>
        <dbReference type="ARBA" id="ARBA00006849"/>
    </source>
</evidence>
<accession>A0A1B8P2U6</accession>
<gene>
    <name evidence="6" type="primary">ndhM_1</name>
    <name evidence="6" type="ORF">A8U91_00891</name>
</gene>
<evidence type="ECO:0000259" key="4">
    <source>
        <dbReference type="Pfam" id="PF13478"/>
    </source>
</evidence>
<dbReference type="PATRIC" id="fig|2746.7.peg.915"/>
<proteinExistence type="inferred from homology"/>
<keyword evidence="2" id="KW-0500">Molybdenum</keyword>
<dbReference type="Gene3D" id="3.40.50.720">
    <property type="entry name" value="NAD(P)-binding Rossmann-like Domain"/>
    <property type="match status" value="1"/>
</dbReference>
<dbReference type="SUPFAM" id="SSF51735">
    <property type="entry name" value="NAD(P)-binding Rossmann-fold domains"/>
    <property type="match status" value="1"/>
</dbReference>
<dbReference type="Pfam" id="PF20256">
    <property type="entry name" value="MoCoBD_2"/>
    <property type="match status" value="1"/>
</dbReference>
<feature type="domain" description="Aldehyde oxidase/xanthine dehydrogenase second molybdopterin binding" evidence="5">
    <location>
        <begin position="1"/>
        <end position="78"/>
    </location>
</feature>
<evidence type="ECO:0000313" key="6">
    <source>
        <dbReference type="EMBL" id="OBX36548.1"/>
    </source>
</evidence>
<dbReference type="InterPro" id="IPR036291">
    <property type="entry name" value="NAD(P)-bd_dom_sf"/>
</dbReference>
<dbReference type="GO" id="GO:0005506">
    <property type="term" value="F:iron ion binding"/>
    <property type="evidence" value="ECO:0007669"/>
    <property type="project" value="InterPro"/>
</dbReference>
<dbReference type="AlphaFoldDB" id="A0A1B8P2U6"/>